<dbReference type="PROSITE" id="PS50851">
    <property type="entry name" value="CHEW"/>
    <property type="match status" value="1"/>
</dbReference>
<accession>A0A926ZXY9</accession>
<dbReference type="RefSeq" id="WP_190556061.1">
    <property type="nucleotide sequence ID" value="NZ_JACJQU010000001.1"/>
</dbReference>
<dbReference type="Gene3D" id="2.40.50.180">
    <property type="entry name" value="CheA-289, Domain 4"/>
    <property type="match status" value="1"/>
</dbReference>
<dbReference type="InterPro" id="IPR039315">
    <property type="entry name" value="CheW"/>
</dbReference>
<evidence type="ECO:0000259" key="1">
    <source>
        <dbReference type="PROSITE" id="PS50851"/>
    </source>
</evidence>
<dbReference type="Proteomes" id="UP000662185">
    <property type="component" value="Unassembled WGS sequence"/>
</dbReference>
<dbReference type="PANTHER" id="PTHR22617">
    <property type="entry name" value="CHEMOTAXIS SENSOR HISTIDINE KINASE-RELATED"/>
    <property type="match status" value="1"/>
</dbReference>
<protein>
    <submittedName>
        <fullName evidence="2">Chemotaxis protein CheW</fullName>
    </submittedName>
</protein>
<reference evidence="3" key="1">
    <citation type="journal article" date="2020" name="ISME J.">
        <title>Comparative genomics reveals insights into cyanobacterial evolution and habitat adaptation.</title>
        <authorList>
            <person name="Chen M.Y."/>
            <person name="Teng W.K."/>
            <person name="Zhao L."/>
            <person name="Hu C.X."/>
            <person name="Zhou Y.K."/>
            <person name="Han B.P."/>
            <person name="Song L.R."/>
            <person name="Shu W.S."/>
        </authorList>
    </citation>
    <scope>NUCLEOTIDE SEQUENCE [LARGE SCALE GENOMIC DNA]</scope>
    <source>
        <strain evidence="3">FACHB-251</strain>
    </source>
</reference>
<dbReference type="SMART" id="SM00260">
    <property type="entry name" value="CheW"/>
    <property type="match status" value="1"/>
</dbReference>
<name>A0A926ZXY9_9NOST</name>
<evidence type="ECO:0000313" key="3">
    <source>
        <dbReference type="Proteomes" id="UP000662185"/>
    </source>
</evidence>
<gene>
    <name evidence="2" type="ORF">H6G06_00585</name>
</gene>
<keyword evidence="3" id="KW-1185">Reference proteome</keyword>
<feature type="domain" description="CheW-like" evidence="1">
    <location>
        <begin position="1"/>
        <end position="143"/>
    </location>
</feature>
<comment type="caution">
    <text evidence="2">The sequence shown here is derived from an EMBL/GenBank/DDBJ whole genome shotgun (WGS) entry which is preliminary data.</text>
</comment>
<proteinExistence type="predicted"/>
<dbReference type="EMBL" id="JACJQU010000001">
    <property type="protein sequence ID" value="MBD2292012.1"/>
    <property type="molecule type" value="Genomic_DNA"/>
</dbReference>
<dbReference type="SUPFAM" id="SSF50341">
    <property type="entry name" value="CheW-like"/>
    <property type="match status" value="1"/>
</dbReference>
<dbReference type="InterPro" id="IPR036061">
    <property type="entry name" value="CheW-like_dom_sf"/>
</dbReference>
<sequence>MLMLLFCVSKELYAIESSCVVEVIPRVGLRTVHHVPEYVAGLFNYRGKIVPVIDLCHLIRGTSSRFCLSTRIIMVSYPRQDHGCQHLGLIAERITETLNRPETDFVDSGIRIKEAPYLGGMLMDEKGIIQRIHLEQLFADVENTYLLTAGESYINDMVKN</sequence>
<dbReference type="Gene3D" id="2.30.30.40">
    <property type="entry name" value="SH3 Domains"/>
    <property type="match status" value="1"/>
</dbReference>
<dbReference type="AlphaFoldDB" id="A0A926ZXY9"/>
<dbReference type="PANTHER" id="PTHR22617:SF43">
    <property type="entry name" value="PROTEIN PILI"/>
    <property type="match status" value="1"/>
</dbReference>
<evidence type="ECO:0000313" key="2">
    <source>
        <dbReference type="EMBL" id="MBD2292012.1"/>
    </source>
</evidence>
<dbReference type="InterPro" id="IPR002545">
    <property type="entry name" value="CheW-lke_dom"/>
</dbReference>
<dbReference type="GO" id="GO:0005829">
    <property type="term" value="C:cytosol"/>
    <property type="evidence" value="ECO:0007669"/>
    <property type="project" value="TreeGrafter"/>
</dbReference>
<dbReference type="GO" id="GO:0006935">
    <property type="term" value="P:chemotaxis"/>
    <property type="evidence" value="ECO:0007669"/>
    <property type="project" value="InterPro"/>
</dbReference>
<dbReference type="GO" id="GO:0007165">
    <property type="term" value="P:signal transduction"/>
    <property type="evidence" value="ECO:0007669"/>
    <property type="project" value="InterPro"/>
</dbReference>
<dbReference type="Pfam" id="PF01584">
    <property type="entry name" value="CheW"/>
    <property type="match status" value="1"/>
</dbReference>
<organism evidence="2 3">
    <name type="scientific">Anabaena sphaerica FACHB-251</name>
    <dbReference type="NCBI Taxonomy" id="2692883"/>
    <lineage>
        <taxon>Bacteria</taxon>
        <taxon>Bacillati</taxon>
        <taxon>Cyanobacteriota</taxon>
        <taxon>Cyanophyceae</taxon>
        <taxon>Nostocales</taxon>
        <taxon>Nostocaceae</taxon>
        <taxon>Anabaena</taxon>
    </lineage>
</organism>